<dbReference type="PANTHER" id="PTHR46305">
    <property type="match status" value="1"/>
</dbReference>
<accession>A0ABV6CD34</accession>
<proteinExistence type="inferred from homology"/>
<keyword evidence="6" id="KW-0560">Oxidoreductase</keyword>
<organism evidence="6 7">
    <name type="scientific">Thorsellia kenyensis</name>
    <dbReference type="NCBI Taxonomy" id="1549888"/>
    <lineage>
        <taxon>Bacteria</taxon>
        <taxon>Pseudomonadati</taxon>
        <taxon>Pseudomonadota</taxon>
        <taxon>Gammaproteobacteria</taxon>
        <taxon>Enterobacterales</taxon>
        <taxon>Thorselliaceae</taxon>
        <taxon>Thorsellia</taxon>
    </lineage>
</organism>
<sequence>MSNIFIINAGKDFGHSKGELNRHISEFAKETLEALGHKVKMTHISEGYDIENEIDNYLWSDVIIYQQPAWWMGTPWSLKKYMDEVFTAGYEKLYANDGRTRKDPTKHYGTGGLLQTKKYMISATWNAPKNAFTDPQEFFEGKGLDAVYFPFHKANQFLGLTPLKSFSFHDVIKAPDLENELQAFAQHLENEIK</sequence>
<reference evidence="6 7" key="1">
    <citation type="submission" date="2024-09" db="EMBL/GenBank/DDBJ databases">
        <authorList>
            <person name="Sun Q."/>
            <person name="Mori K."/>
        </authorList>
    </citation>
    <scope>NUCLEOTIDE SEQUENCE [LARGE SCALE GENOMIC DNA]</scope>
    <source>
        <strain evidence="6 7">CCM 8545</strain>
    </source>
</reference>
<keyword evidence="2" id="KW-0285">Flavoprotein</keyword>
<evidence type="ECO:0000313" key="6">
    <source>
        <dbReference type="EMBL" id="MFC0180907.1"/>
    </source>
</evidence>
<evidence type="ECO:0000256" key="4">
    <source>
        <dbReference type="ARBA" id="ARBA00037981"/>
    </source>
</evidence>
<dbReference type="Pfam" id="PF02525">
    <property type="entry name" value="Flavodoxin_2"/>
    <property type="match status" value="1"/>
</dbReference>
<dbReference type="GO" id="GO:0016491">
    <property type="term" value="F:oxidoreductase activity"/>
    <property type="evidence" value="ECO:0007669"/>
    <property type="project" value="UniProtKB-KW"/>
</dbReference>
<keyword evidence="3" id="KW-0274">FAD</keyword>
<comment type="cofactor">
    <cofactor evidence="1">
        <name>FAD</name>
        <dbReference type="ChEBI" id="CHEBI:57692"/>
    </cofactor>
</comment>
<evidence type="ECO:0000259" key="5">
    <source>
        <dbReference type="Pfam" id="PF02525"/>
    </source>
</evidence>
<dbReference type="PANTHER" id="PTHR46305:SF3">
    <property type="entry name" value="NADPH:QUINONE OXIDOREDUCTASE MDAB"/>
    <property type="match status" value="1"/>
</dbReference>
<dbReference type="Gene3D" id="3.40.50.360">
    <property type="match status" value="1"/>
</dbReference>
<evidence type="ECO:0000256" key="1">
    <source>
        <dbReference type="ARBA" id="ARBA00001974"/>
    </source>
</evidence>
<evidence type="ECO:0000256" key="3">
    <source>
        <dbReference type="ARBA" id="ARBA00022827"/>
    </source>
</evidence>
<name>A0ABV6CD34_9GAMM</name>
<dbReference type="EC" id="1.-.-.-" evidence="6"/>
<feature type="domain" description="Flavodoxin-like fold" evidence="5">
    <location>
        <begin position="3"/>
        <end position="188"/>
    </location>
</feature>
<dbReference type="InterPro" id="IPR052397">
    <property type="entry name" value="NADPH-QR_MdaB"/>
</dbReference>
<protein>
    <submittedName>
        <fullName evidence="6">NAD(P)H-dependent oxidoreductase</fullName>
        <ecNumber evidence="6">1.-.-.-</ecNumber>
    </submittedName>
</protein>
<gene>
    <name evidence="6" type="ORF">ACFFIT_12575</name>
</gene>
<dbReference type="SUPFAM" id="SSF52218">
    <property type="entry name" value="Flavoproteins"/>
    <property type="match status" value="1"/>
</dbReference>
<keyword evidence="7" id="KW-1185">Reference proteome</keyword>
<comment type="similarity">
    <text evidence="4">Belongs to the oxidoreductase MdaB family.</text>
</comment>
<dbReference type="EMBL" id="JBHLXE010000109">
    <property type="protein sequence ID" value="MFC0180907.1"/>
    <property type="molecule type" value="Genomic_DNA"/>
</dbReference>
<evidence type="ECO:0000313" key="7">
    <source>
        <dbReference type="Proteomes" id="UP001589758"/>
    </source>
</evidence>
<dbReference type="InterPro" id="IPR003680">
    <property type="entry name" value="Flavodoxin_fold"/>
</dbReference>
<dbReference type="RefSeq" id="WP_385878176.1">
    <property type="nucleotide sequence ID" value="NZ_JBHLXE010000109.1"/>
</dbReference>
<dbReference type="InterPro" id="IPR029039">
    <property type="entry name" value="Flavoprotein-like_sf"/>
</dbReference>
<dbReference type="Proteomes" id="UP001589758">
    <property type="component" value="Unassembled WGS sequence"/>
</dbReference>
<comment type="caution">
    <text evidence="6">The sequence shown here is derived from an EMBL/GenBank/DDBJ whole genome shotgun (WGS) entry which is preliminary data.</text>
</comment>
<evidence type="ECO:0000256" key="2">
    <source>
        <dbReference type="ARBA" id="ARBA00022630"/>
    </source>
</evidence>